<dbReference type="Proteomes" id="UP001231649">
    <property type="component" value="Chromosome 3"/>
</dbReference>
<gene>
    <name evidence="1" type="ORF">PYW08_011706</name>
</gene>
<accession>A0ACC2QKQ5</accession>
<protein>
    <submittedName>
        <fullName evidence="1">Uncharacterized protein</fullName>
    </submittedName>
</protein>
<organism evidence="1 2">
    <name type="scientific">Mythimna loreyi</name>
    <dbReference type="NCBI Taxonomy" id="667449"/>
    <lineage>
        <taxon>Eukaryota</taxon>
        <taxon>Metazoa</taxon>
        <taxon>Ecdysozoa</taxon>
        <taxon>Arthropoda</taxon>
        <taxon>Hexapoda</taxon>
        <taxon>Insecta</taxon>
        <taxon>Pterygota</taxon>
        <taxon>Neoptera</taxon>
        <taxon>Endopterygota</taxon>
        <taxon>Lepidoptera</taxon>
        <taxon>Glossata</taxon>
        <taxon>Ditrysia</taxon>
        <taxon>Noctuoidea</taxon>
        <taxon>Noctuidae</taxon>
        <taxon>Noctuinae</taxon>
        <taxon>Hadenini</taxon>
        <taxon>Mythimna</taxon>
    </lineage>
</organism>
<dbReference type="EMBL" id="CM056779">
    <property type="protein sequence ID" value="KAJ8719531.1"/>
    <property type="molecule type" value="Genomic_DNA"/>
</dbReference>
<evidence type="ECO:0000313" key="1">
    <source>
        <dbReference type="EMBL" id="KAJ8719531.1"/>
    </source>
</evidence>
<reference evidence="1" key="1">
    <citation type="submission" date="2023-03" db="EMBL/GenBank/DDBJ databases">
        <title>Chromosome-level genomes of two armyworms, Mythimna separata and Mythimna loreyi, provide insights into the biosynthesis and reception of sex pheromones.</title>
        <authorList>
            <person name="Zhao H."/>
        </authorList>
    </citation>
    <scope>NUCLEOTIDE SEQUENCE</scope>
    <source>
        <strain evidence="1">BeijingLab</strain>
    </source>
</reference>
<evidence type="ECO:0000313" key="2">
    <source>
        <dbReference type="Proteomes" id="UP001231649"/>
    </source>
</evidence>
<proteinExistence type="predicted"/>
<keyword evidence="2" id="KW-1185">Reference proteome</keyword>
<name>A0ACC2QKQ5_9NEOP</name>
<comment type="caution">
    <text evidence="1">The sequence shown here is derived from an EMBL/GenBank/DDBJ whole genome shotgun (WGS) entry which is preliminary data.</text>
</comment>
<sequence>MIMGIPIWCLIAPLFLVSVRAGLHDVVAQSFYEEPPSSSPAPIVPTQSHRPNLLGMKEVVLFLTPDQVQTLQAAGAVVQPYPEYENDFIVLQQQLRQSVEQQNVQQYQPFMNPVEEQKDNDDVLNYFKHLNIQEINDDLSQKTPATEATTEKTTTTPRYKYTKARSQNKEKEYSTYVPKKASRTKISNQNNNEETYVRFLPHYEHEIIQMVPYQALPLSPYQFAQIEANAYIEANEEAQRIAQSQANAAQQAVFNIKNEIAQQNALTVVNSETQPNAFNFSNSEPQQSAINAANEMVQPTVLHLSNTVKPQPAFSVANIEAPSREFVQVSTEAYLNALSQANIEAKQNTFYQETAKAQQNAYAQETAEAQRNAFSKADTKARLNTFTRENTQTTDSGKDTYFQSKPVTPQTAFIQVNTEAQQNANSQENKNGEKNVQPQVNTDAQRNIYIIVNTDAQQNAYSLETKESQSNVYSKVNTEANQNVYPQTNVTKDNTDTVAQKAPYRKETTKAQPNDILKTNTVTQRNSFYQTNSAEKTTNTVTNEGLQQNLYSQISTVAPTTANRITTTETLPTDIPHGNTVTQRNSLSQSNPPQKITNIVAYQRARQNALNRVNNTLAKTEAPKETQQNVYSQANVTAQQNETQQAAYYKVNTVQEIATTDANTEAQRYVYSQANVVGHKTGNTVPKTEEPQTTYSLANIVLHHTANTAANTDTRLNTYVETSTKAQQNAYTESSTEAQQYVYTASSTKAQPNRPNKENQRILYKPTRPSRVHVPKGTKKLQGLEKVPASLVTPNPRGKTYFVSQVTPEFKETLSSIEGLPPLLPLTPVTPLEGQHEEPVTPAPPSPTVQTSILEKDRLSLLLAPLYQHQTITDTVSRQKEELLKSEYNIRTKLQKMKESPQYYDQREYNYELEKLTKNLADQNALARIEASTVNPNVFVNHGSVSTETQPIELVRSTETPNVVRIPTPHEVHIPSPYSAPLEYIQAFRVSNPVVGGRRPVEGVRNVYVKVDKPYSIPRFAPFTEKQKIPVPVMFPINAEQLKIIRHIWEH</sequence>